<protein>
    <submittedName>
        <fullName evidence="4">Putative DNA-binding transcriptional regulator YafY</fullName>
    </submittedName>
</protein>
<feature type="domain" description="WYL" evidence="2">
    <location>
        <begin position="145"/>
        <end position="209"/>
    </location>
</feature>
<keyword evidence="5" id="KW-1185">Reference proteome</keyword>
<sequence length="326" mass="35380">MSHPASRVLAMLELLQMHHVRTGVQLAADLGVDERTVRRYAATLAELGVPVVASRGRHGGYRLAPGYKLPPLMLTDDEAVAVALGLAAADQMGLTTAAPATSSALAKIQRVLPTALADRLAGVLDNLGFTQRRRDDPARPATDTLLGLGAAARTRHRVRLAYRSWRGEDSERDLDPYGLVFHAGHWYTVGHDHRSGEIRTFRIDRVVRVAALAEVFAVPDGFDPVGHVVRSLSRVPYAWEVEVLLATDLASARARVPPSVAELSSAGTGVLLRCRAERLDGMAPLLAGLGFSFTILRPEELRIEMIDYADRLVGWARSAAVRPDRG</sequence>
<dbReference type="InterPro" id="IPR026881">
    <property type="entry name" value="WYL_dom"/>
</dbReference>
<dbReference type="AlphaFoldDB" id="A0A841BN69"/>
<proteinExistence type="predicted"/>
<comment type="caution">
    <text evidence="4">The sequence shown here is derived from an EMBL/GenBank/DDBJ whole genome shotgun (WGS) entry which is preliminary data.</text>
</comment>
<gene>
    <name evidence="4" type="ORF">F4553_003093</name>
</gene>
<dbReference type="Pfam" id="PF25583">
    <property type="entry name" value="WCX"/>
    <property type="match status" value="1"/>
</dbReference>
<evidence type="ECO:0000313" key="5">
    <source>
        <dbReference type="Proteomes" id="UP000587527"/>
    </source>
</evidence>
<feature type="domain" description="WCX" evidence="3">
    <location>
        <begin position="238"/>
        <end position="312"/>
    </location>
</feature>
<dbReference type="RefSeq" id="WP_184836525.1">
    <property type="nucleotide sequence ID" value="NZ_JACHMN010000002.1"/>
</dbReference>
<evidence type="ECO:0000259" key="3">
    <source>
        <dbReference type="Pfam" id="PF25583"/>
    </source>
</evidence>
<dbReference type="InterPro" id="IPR036390">
    <property type="entry name" value="WH_DNA-bd_sf"/>
</dbReference>
<dbReference type="InterPro" id="IPR051534">
    <property type="entry name" value="CBASS_pafABC_assoc_protein"/>
</dbReference>
<dbReference type="PROSITE" id="PS52050">
    <property type="entry name" value="WYL"/>
    <property type="match status" value="1"/>
</dbReference>
<feature type="domain" description="Helix-turn-helix type 11" evidence="1">
    <location>
        <begin position="7"/>
        <end position="62"/>
    </location>
</feature>
<evidence type="ECO:0000313" key="4">
    <source>
        <dbReference type="EMBL" id="MBB5869714.1"/>
    </source>
</evidence>
<dbReference type="PANTHER" id="PTHR34580">
    <property type="match status" value="1"/>
</dbReference>
<dbReference type="EMBL" id="JACHMN010000002">
    <property type="protein sequence ID" value="MBB5869714.1"/>
    <property type="molecule type" value="Genomic_DNA"/>
</dbReference>
<evidence type="ECO:0000259" key="2">
    <source>
        <dbReference type="Pfam" id="PF13280"/>
    </source>
</evidence>
<dbReference type="Gene3D" id="1.10.10.10">
    <property type="entry name" value="Winged helix-like DNA-binding domain superfamily/Winged helix DNA-binding domain"/>
    <property type="match status" value="1"/>
</dbReference>
<evidence type="ECO:0000259" key="1">
    <source>
        <dbReference type="Pfam" id="PF08279"/>
    </source>
</evidence>
<name>A0A841BN69_9ACTN</name>
<organism evidence="4 5">
    <name type="scientific">Allocatelliglobosispora scoriae</name>
    <dbReference type="NCBI Taxonomy" id="643052"/>
    <lineage>
        <taxon>Bacteria</taxon>
        <taxon>Bacillati</taxon>
        <taxon>Actinomycetota</taxon>
        <taxon>Actinomycetes</taxon>
        <taxon>Micromonosporales</taxon>
        <taxon>Micromonosporaceae</taxon>
        <taxon>Allocatelliglobosispora</taxon>
    </lineage>
</organism>
<accession>A0A841BN69</accession>
<dbReference type="InterPro" id="IPR013196">
    <property type="entry name" value="HTH_11"/>
</dbReference>
<dbReference type="PIRSF" id="PIRSF016838">
    <property type="entry name" value="PafC"/>
    <property type="match status" value="1"/>
</dbReference>
<dbReference type="Pfam" id="PF08279">
    <property type="entry name" value="HTH_11"/>
    <property type="match status" value="1"/>
</dbReference>
<dbReference type="Proteomes" id="UP000587527">
    <property type="component" value="Unassembled WGS sequence"/>
</dbReference>
<keyword evidence="4" id="KW-0238">DNA-binding</keyword>
<dbReference type="InterPro" id="IPR036388">
    <property type="entry name" value="WH-like_DNA-bd_sf"/>
</dbReference>
<dbReference type="Pfam" id="PF13280">
    <property type="entry name" value="WYL"/>
    <property type="match status" value="1"/>
</dbReference>
<dbReference type="PANTHER" id="PTHR34580:SF3">
    <property type="entry name" value="PROTEIN PAFB"/>
    <property type="match status" value="1"/>
</dbReference>
<reference evidence="4 5" key="1">
    <citation type="submission" date="2020-08" db="EMBL/GenBank/DDBJ databases">
        <title>Sequencing the genomes of 1000 actinobacteria strains.</title>
        <authorList>
            <person name="Klenk H.-P."/>
        </authorList>
    </citation>
    <scope>NUCLEOTIDE SEQUENCE [LARGE SCALE GENOMIC DNA]</scope>
    <source>
        <strain evidence="4 5">DSM 45362</strain>
    </source>
</reference>
<dbReference type="GO" id="GO:0003677">
    <property type="term" value="F:DNA binding"/>
    <property type="evidence" value="ECO:0007669"/>
    <property type="project" value="UniProtKB-KW"/>
</dbReference>
<dbReference type="SUPFAM" id="SSF46785">
    <property type="entry name" value="Winged helix' DNA-binding domain"/>
    <property type="match status" value="1"/>
</dbReference>
<dbReference type="InterPro" id="IPR028349">
    <property type="entry name" value="PafC-like"/>
</dbReference>
<dbReference type="InterPro" id="IPR057727">
    <property type="entry name" value="WCX_dom"/>
</dbReference>